<accession>A0A7E4WCE6</accession>
<keyword evidence="1" id="KW-1133">Transmembrane helix</keyword>
<proteinExistence type="predicted"/>
<evidence type="ECO:0000313" key="3">
    <source>
        <dbReference type="WBParaSite" id="Pan_g9651.t1"/>
    </source>
</evidence>
<evidence type="ECO:0000256" key="1">
    <source>
        <dbReference type="SAM" id="Phobius"/>
    </source>
</evidence>
<reference evidence="3" key="2">
    <citation type="submission" date="2020-10" db="UniProtKB">
        <authorList>
            <consortium name="WormBaseParasite"/>
        </authorList>
    </citation>
    <scope>IDENTIFICATION</scope>
</reference>
<evidence type="ECO:0000313" key="2">
    <source>
        <dbReference type="Proteomes" id="UP000492821"/>
    </source>
</evidence>
<keyword evidence="1" id="KW-0812">Transmembrane</keyword>
<keyword evidence="2" id="KW-1185">Reference proteome</keyword>
<reference evidence="2" key="1">
    <citation type="journal article" date="2013" name="Genetics">
        <title>The draft genome and transcriptome of Panagrellus redivivus are shaped by the harsh demands of a free-living lifestyle.</title>
        <authorList>
            <person name="Srinivasan J."/>
            <person name="Dillman A.R."/>
            <person name="Macchietto M.G."/>
            <person name="Heikkinen L."/>
            <person name="Lakso M."/>
            <person name="Fracchia K.M."/>
            <person name="Antoshechkin I."/>
            <person name="Mortazavi A."/>
            <person name="Wong G."/>
            <person name="Sternberg P.W."/>
        </authorList>
    </citation>
    <scope>NUCLEOTIDE SEQUENCE [LARGE SCALE GENOMIC DNA]</scope>
    <source>
        <strain evidence="2">MT8872</strain>
    </source>
</reference>
<protein>
    <submittedName>
        <fullName evidence="3">Transmembrane protein</fullName>
    </submittedName>
</protein>
<feature type="transmembrane region" description="Helical" evidence="1">
    <location>
        <begin position="26"/>
        <end position="52"/>
    </location>
</feature>
<dbReference type="AlphaFoldDB" id="A0A7E4WCE6"/>
<organism evidence="2 3">
    <name type="scientific">Panagrellus redivivus</name>
    <name type="common">Microworm</name>
    <dbReference type="NCBI Taxonomy" id="6233"/>
    <lineage>
        <taxon>Eukaryota</taxon>
        <taxon>Metazoa</taxon>
        <taxon>Ecdysozoa</taxon>
        <taxon>Nematoda</taxon>
        <taxon>Chromadorea</taxon>
        <taxon>Rhabditida</taxon>
        <taxon>Tylenchina</taxon>
        <taxon>Panagrolaimomorpha</taxon>
        <taxon>Panagrolaimoidea</taxon>
        <taxon>Panagrolaimidae</taxon>
        <taxon>Panagrellus</taxon>
    </lineage>
</organism>
<sequence length="252" mass="28906">MTQRSVGRRLSRQHRWLRFLLRRRPCLYISIIEVLIVIVLSASIAGALYGFFHLRTARLKIQADDAKLEKLKNYITFAHCDYEEVTEFNELFCADRARKQAFAFRHHRLKEVETPDETCIDRHEQVDCHDEISDEDTILPDVTKLKTSVKQCAGLFESKINITRTSLNNGPIKAFALTRDDLKLHLGKVVHASELILQCPQCVLDAASFKFSDDDKYCYQHVTTESPGWPAFAADCEDLQETADSRCNVIGQ</sequence>
<name>A0A7E4WCE6_PANRE</name>
<dbReference type="WBParaSite" id="Pan_g9651.t1">
    <property type="protein sequence ID" value="Pan_g9651.t1"/>
    <property type="gene ID" value="Pan_g9651"/>
</dbReference>
<dbReference type="Proteomes" id="UP000492821">
    <property type="component" value="Unassembled WGS sequence"/>
</dbReference>
<keyword evidence="1" id="KW-0472">Membrane</keyword>